<dbReference type="InterPro" id="IPR027417">
    <property type="entry name" value="P-loop_NTPase"/>
</dbReference>
<dbReference type="Pfam" id="PF00004">
    <property type="entry name" value="AAA"/>
    <property type="match status" value="1"/>
</dbReference>
<dbReference type="SUPFAM" id="SSF52540">
    <property type="entry name" value="P-loop containing nucleoside triphosphate hydrolases"/>
    <property type="match status" value="1"/>
</dbReference>
<evidence type="ECO:0000259" key="4">
    <source>
        <dbReference type="SMART" id="SM00382"/>
    </source>
</evidence>
<sequence length="703" mass="78937">MYDLSDDLARQNISPEYELTVLLSQTAILDKRIRLRIQELMQQQTLLGESGQTSFDDISFSFVSSEQQKSSYLVSPHQNWTKEDFPPEPIPSRSRLGQLVERFDLTQFEIDLILLCLLPHLDRRYLTLFSLVPVSGGNNSKKQMLTLGLALELLCPSVVERNAQRASLLPQAPLWDYRLFQLRGDMSVSYDEIPLAIDNSLMHWLLGHDALPISLLSRAHWLPVPEVPDILPDFTNQLIELCQMEQEGMLTIIAGGAGSGSKTSVARAASQVGRSVLLLSLASVTLSEHETITLITLALREAQLRNACLMFEALDEFCEARPALQLWLGNRLARCSIPLFCQLPKQASLLPLDAISQVVLSMPMPSLMVKAAALASMMTNYFPDNSLDVESLVTCFHPSPLILKKALSEAEIYRRLRGETASLRLDDVQMSLRFRLQQNFGRLAQRITPQRTFDDLIISESQQQQLQEILAAIRQRDRMLEQGFARKVSYGTGISTLFFGESGTGKTMVAEVLAGVLGVDLIKVDLSTVVNKYIGETEKNLARVFDYAQEDAGVLFFDEADALFGKRSETKDAKDRHANIEVSYLLQRLESYPGLVILATNYRNHLDSAFSRRLTFSVRFSFPDVSLRERMWRIIWPSGIQLADDISFSALAKRAELTGANIRNIALLASWLAVDEGNEKITMAHIECALRRELSKVGRIDLP</sequence>
<dbReference type="Gene3D" id="3.40.50.300">
    <property type="entry name" value="P-loop containing nucleotide triphosphate hydrolases"/>
    <property type="match status" value="1"/>
</dbReference>
<gene>
    <name evidence="5" type="ORF">BDD30_0058</name>
</gene>
<evidence type="ECO:0000313" key="5">
    <source>
        <dbReference type="EMBL" id="RKS65789.1"/>
    </source>
</evidence>
<feature type="domain" description="AAA+ ATPase" evidence="4">
    <location>
        <begin position="492"/>
        <end position="626"/>
    </location>
</feature>
<evidence type="ECO:0000313" key="6">
    <source>
        <dbReference type="Proteomes" id="UP000280955"/>
    </source>
</evidence>
<dbReference type="EMBL" id="RBLJ01000001">
    <property type="protein sequence ID" value="RKS65789.1"/>
    <property type="molecule type" value="Genomic_DNA"/>
</dbReference>
<evidence type="ECO:0000256" key="3">
    <source>
        <dbReference type="ARBA" id="ARBA00022840"/>
    </source>
</evidence>
<comment type="similarity">
    <text evidence="1">Belongs to the AAA ATPase family.</text>
</comment>
<dbReference type="CDD" id="cd19481">
    <property type="entry name" value="RecA-like_protease"/>
    <property type="match status" value="1"/>
</dbReference>
<keyword evidence="2" id="KW-0547">Nucleotide-binding</keyword>
<dbReference type="Pfam" id="PF22977">
    <property type="entry name" value="WHD"/>
    <property type="match status" value="1"/>
</dbReference>
<dbReference type="RefSeq" id="WP_015834368.1">
    <property type="nucleotide sequence ID" value="NC_012962.1"/>
</dbReference>
<reference evidence="5 6" key="1">
    <citation type="submission" date="2018-10" db="EMBL/GenBank/DDBJ databases">
        <title>Genomic Encyclopedia of Archaeal and Bacterial Type Strains, Phase II (KMG-II): from individual species to whole genera.</title>
        <authorList>
            <person name="Goeker M."/>
        </authorList>
    </citation>
    <scope>NUCLEOTIDE SEQUENCE [LARGE SCALE GENOMIC DNA]</scope>
    <source>
        <strain evidence="5 6">DSM 15149</strain>
    </source>
</reference>
<dbReference type="SMART" id="SM00382">
    <property type="entry name" value="AAA"/>
    <property type="match status" value="1"/>
</dbReference>
<dbReference type="InterPro" id="IPR003593">
    <property type="entry name" value="AAA+_ATPase"/>
</dbReference>
<accession>A0ABX9SQQ4</accession>
<protein>
    <submittedName>
        <fullName evidence="5">ATPase family protein associated with various cellular activities (AAA)</fullName>
    </submittedName>
</protein>
<organism evidence="5 6">
    <name type="scientific">Photorhabdus asymbiotica</name>
    <dbReference type="NCBI Taxonomy" id="291112"/>
    <lineage>
        <taxon>Bacteria</taxon>
        <taxon>Pseudomonadati</taxon>
        <taxon>Pseudomonadota</taxon>
        <taxon>Gammaproteobacteria</taxon>
        <taxon>Enterobacterales</taxon>
        <taxon>Morganellaceae</taxon>
        <taxon>Photorhabdus</taxon>
    </lineage>
</organism>
<dbReference type="PANTHER" id="PTHR23073">
    <property type="entry name" value="26S PROTEASOME REGULATORY SUBUNIT"/>
    <property type="match status" value="1"/>
</dbReference>
<evidence type="ECO:0000256" key="2">
    <source>
        <dbReference type="ARBA" id="ARBA00022741"/>
    </source>
</evidence>
<comment type="caution">
    <text evidence="5">The sequence shown here is derived from an EMBL/GenBank/DDBJ whole genome shotgun (WGS) entry which is preliminary data.</text>
</comment>
<proteinExistence type="inferred from homology"/>
<keyword evidence="3" id="KW-0067">ATP-binding</keyword>
<dbReference type="InterPro" id="IPR054472">
    <property type="entry name" value="WHD"/>
</dbReference>
<dbReference type="Proteomes" id="UP000280955">
    <property type="component" value="Unassembled WGS sequence"/>
</dbReference>
<dbReference type="InterPro" id="IPR003959">
    <property type="entry name" value="ATPase_AAA_core"/>
</dbReference>
<dbReference type="Gene3D" id="1.10.8.60">
    <property type="match status" value="1"/>
</dbReference>
<name>A0ABX9SQQ4_9GAMM</name>
<evidence type="ECO:0000256" key="1">
    <source>
        <dbReference type="ARBA" id="ARBA00006914"/>
    </source>
</evidence>
<keyword evidence="6" id="KW-1185">Reference proteome</keyword>
<dbReference type="InterPro" id="IPR050221">
    <property type="entry name" value="26S_Proteasome_ATPase"/>
</dbReference>